<dbReference type="SMART" id="SM00385">
    <property type="entry name" value="CYCLIN"/>
    <property type="match status" value="2"/>
</dbReference>
<dbReference type="AlphaFoldDB" id="A0A9W8GJN8"/>
<dbReference type="SMART" id="SM01332">
    <property type="entry name" value="Cyclin_C"/>
    <property type="match status" value="1"/>
</dbReference>
<dbReference type="CDD" id="cd20512">
    <property type="entry name" value="CYCLIN_CLBs_yeast_rpt2"/>
    <property type="match status" value="1"/>
</dbReference>
<name>A0A9W8GJN8_9FUNG</name>
<evidence type="ECO:0000256" key="1">
    <source>
        <dbReference type="ARBA" id="ARBA00022618"/>
    </source>
</evidence>
<dbReference type="InterPro" id="IPR039361">
    <property type="entry name" value="Cyclin"/>
</dbReference>
<dbReference type="SUPFAM" id="SSF47954">
    <property type="entry name" value="Cyclin-like"/>
    <property type="match status" value="2"/>
</dbReference>
<dbReference type="InterPro" id="IPR036915">
    <property type="entry name" value="Cyclin-like_sf"/>
</dbReference>
<dbReference type="EMBL" id="JANBTX010000009">
    <property type="protein sequence ID" value="KAJ2690627.1"/>
    <property type="molecule type" value="Genomic_DNA"/>
</dbReference>
<dbReference type="GO" id="GO:0051301">
    <property type="term" value="P:cell division"/>
    <property type="evidence" value="ECO:0007669"/>
    <property type="project" value="UniProtKB-KW"/>
</dbReference>
<dbReference type="InterPro" id="IPR004367">
    <property type="entry name" value="Cyclin_C-dom"/>
</dbReference>
<evidence type="ECO:0000256" key="4">
    <source>
        <dbReference type="RuleBase" id="RU000383"/>
    </source>
</evidence>
<dbReference type="InterPro" id="IPR013763">
    <property type="entry name" value="Cyclin-like_dom"/>
</dbReference>
<dbReference type="Gene3D" id="1.10.472.10">
    <property type="entry name" value="Cyclin-like"/>
    <property type="match status" value="2"/>
</dbReference>
<evidence type="ECO:0000259" key="6">
    <source>
        <dbReference type="SMART" id="SM00385"/>
    </source>
</evidence>
<feature type="domain" description="Cyclin C-terminal" evidence="7">
    <location>
        <begin position="504"/>
        <end position="618"/>
    </location>
</feature>
<keyword evidence="3" id="KW-0131">Cell cycle</keyword>
<comment type="caution">
    <text evidence="8">The sequence shown here is derived from an EMBL/GenBank/DDBJ whole genome shotgun (WGS) entry which is preliminary data.</text>
</comment>
<dbReference type="OrthoDB" id="5590282at2759"/>
<evidence type="ECO:0000256" key="3">
    <source>
        <dbReference type="ARBA" id="ARBA00023306"/>
    </source>
</evidence>
<dbReference type="Pfam" id="PF00134">
    <property type="entry name" value="Cyclin_N"/>
    <property type="match status" value="1"/>
</dbReference>
<evidence type="ECO:0000259" key="7">
    <source>
        <dbReference type="SMART" id="SM01332"/>
    </source>
</evidence>
<feature type="compositionally biased region" description="Low complexity" evidence="5">
    <location>
        <begin position="267"/>
        <end position="278"/>
    </location>
</feature>
<evidence type="ECO:0000313" key="9">
    <source>
        <dbReference type="Proteomes" id="UP001151516"/>
    </source>
</evidence>
<comment type="similarity">
    <text evidence="4">Belongs to the cyclin family.</text>
</comment>
<sequence length="654" mass="70530">MFQNKSSTMPLRSRIPVRKAIPGVTDENKVGTIAARMAKDGSEPGLPATKLHSAAQAVSAIPSVAAIAGAPKVGVAKAFGAQAPHAAVPAKVFGPQVARAVAGVRPRSAFGEVSNTKMVKGVVGKLAKPEEVAAKINGKQVVRAGRIALSNATGGSAVAGSGAVKQGLPVARSRLPNITARPAGVAAPRSTTAILGPRPISKPSAVFGARRPVAAKPTASSAASEAAPPAVAANASKRVRSAAASDEAAPTSVLGKHTRSGRMPVRASSAESMETTSTLALSSEGNYQEPAPETRVRPSDSSTAAPSLEASPTVASTEFEPDRLAELKLVDVDTIDYALQHTGLLGEAPISMSEIDAFEADVNAIDTTLVPEFSDDIFGYMRDLERQLTPNPRYMELQPSLTWSTRTILIEWVVQVHERFDLLPESLYLAVNFIDRFLSTKEITISKLQLVGAVCLLLATKYEEIHVPSVKDIEYMVEGNYKVPEILAAERYVLRMLNFDLGWPGPMSFLRRISKADAYDPQTRTLSKYLMEVTLMDERFIGAPPSKIAALAHYLSMRFLDKGPWSRAHAFYSGYFESELVPLVPVLVRLLMEPVKHRSIFDKYTSRQYMRASEFVLKWLQLNDVKYLLVPTNGDHAPESQRSLGADRLDIPPF</sequence>
<accession>A0A9W8GJN8</accession>
<dbReference type="InterPro" id="IPR048258">
    <property type="entry name" value="Cyclins_cyclin-box"/>
</dbReference>
<gene>
    <name evidence="8" type="primary">CLB4</name>
    <name evidence="8" type="ORF">IWW39_000568</name>
</gene>
<keyword evidence="1" id="KW-0132">Cell division</keyword>
<reference evidence="8" key="1">
    <citation type="submission" date="2022-07" db="EMBL/GenBank/DDBJ databases">
        <title>Phylogenomic reconstructions and comparative analyses of Kickxellomycotina fungi.</title>
        <authorList>
            <person name="Reynolds N.K."/>
            <person name="Stajich J.E."/>
            <person name="Barry K."/>
            <person name="Grigoriev I.V."/>
            <person name="Crous P."/>
            <person name="Smith M.E."/>
        </authorList>
    </citation>
    <scope>NUCLEOTIDE SEQUENCE</scope>
    <source>
        <strain evidence="8">CBS 109367</strain>
    </source>
</reference>
<feature type="domain" description="Cyclin-like" evidence="6">
    <location>
        <begin position="508"/>
        <end position="589"/>
    </location>
</feature>
<proteinExistence type="inferred from homology"/>
<protein>
    <submittedName>
        <fullName evidence="8">B-type cyclin</fullName>
    </submittedName>
</protein>
<dbReference type="Pfam" id="PF02984">
    <property type="entry name" value="Cyclin_C"/>
    <property type="match status" value="1"/>
</dbReference>
<keyword evidence="2 4" id="KW-0195">Cyclin</keyword>
<keyword evidence="9" id="KW-1185">Reference proteome</keyword>
<feature type="domain" description="Cyclin-like" evidence="6">
    <location>
        <begin position="411"/>
        <end position="495"/>
    </location>
</feature>
<feature type="region of interest" description="Disordered" evidence="5">
    <location>
        <begin position="242"/>
        <end position="317"/>
    </location>
</feature>
<dbReference type="FunFam" id="1.10.472.10:FF:000001">
    <property type="entry name" value="G2/mitotic-specific cyclin"/>
    <property type="match status" value="1"/>
</dbReference>
<dbReference type="InterPro" id="IPR006671">
    <property type="entry name" value="Cyclin_N"/>
</dbReference>
<dbReference type="Proteomes" id="UP001151516">
    <property type="component" value="Unassembled WGS sequence"/>
</dbReference>
<evidence type="ECO:0000256" key="5">
    <source>
        <dbReference type="SAM" id="MobiDB-lite"/>
    </source>
</evidence>
<dbReference type="PANTHER" id="PTHR10177">
    <property type="entry name" value="CYCLINS"/>
    <property type="match status" value="1"/>
</dbReference>
<organism evidence="8 9">
    <name type="scientific">Coemansia spiralis</name>
    <dbReference type="NCBI Taxonomy" id="417178"/>
    <lineage>
        <taxon>Eukaryota</taxon>
        <taxon>Fungi</taxon>
        <taxon>Fungi incertae sedis</taxon>
        <taxon>Zoopagomycota</taxon>
        <taxon>Kickxellomycotina</taxon>
        <taxon>Kickxellomycetes</taxon>
        <taxon>Kickxellales</taxon>
        <taxon>Kickxellaceae</taxon>
        <taxon>Coemansia</taxon>
    </lineage>
</organism>
<dbReference type="PROSITE" id="PS00292">
    <property type="entry name" value="CYCLINS"/>
    <property type="match status" value="1"/>
</dbReference>
<evidence type="ECO:0000313" key="8">
    <source>
        <dbReference type="EMBL" id="KAJ2690627.1"/>
    </source>
</evidence>
<evidence type="ECO:0000256" key="2">
    <source>
        <dbReference type="ARBA" id="ARBA00023127"/>
    </source>
</evidence>